<proteinExistence type="predicted"/>
<dbReference type="AlphaFoldDB" id="A0A9P1BU71"/>
<evidence type="ECO:0000313" key="3">
    <source>
        <dbReference type="EMBL" id="CAL4766842.1"/>
    </source>
</evidence>
<keyword evidence="4" id="KW-1185">Reference proteome</keyword>
<sequence>MERCPTPLPTPVLDAKQLARLLSVIEEEVLPKTAQGVKEGNKVFGAAVLRDVEGYPTVIAETNHEMLCPLYHGEVYTIKQLSELPADQRPNPEECLFLSTHEPCCMCVSAIVWAGYKKIVYLFPYESTRDQGIPHDLQIMHELWAVERYQVRNKFCSSAGIPELIQHLPEDHRPALTQQVSRITSKYGELSQKYHQVTPLRKCPAWQLENL</sequence>
<dbReference type="Pfam" id="PF00383">
    <property type="entry name" value="dCMP_cyt_deam_1"/>
    <property type="match status" value="1"/>
</dbReference>
<dbReference type="EMBL" id="CAMXCT030000492">
    <property type="protein sequence ID" value="CAL4766842.1"/>
    <property type="molecule type" value="Genomic_DNA"/>
</dbReference>
<dbReference type="SUPFAM" id="SSF53927">
    <property type="entry name" value="Cytidine deaminase-like"/>
    <property type="match status" value="1"/>
</dbReference>
<dbReference type="InterPro" id="IPR016193">
    <property type="entry name" value="Cytidine_deaminase-like"/>
</dbReference>
<dbReference type="Proteomes" id="UP001152797">
    <property type="component" value="Unassembled WGS sequence"/>
</dbReference>
<reference evidence="2" key="1">
    <citation type="submission" date="2022-10" db="EMBL/GenBank/DDBJ databases">
        <authorList>
            <person name="Chen Y."/>
            <person name="Dougan E. K."/>
            <person name="Chan C."/>
            <person name="Rhodes N."/>
            <person name="Thang M."/>
        </authorList>
    </citation>
    <scope>NUCLEOTIDE SEQUENCE</scope>
</reference>
<dbReference type="EMBL" id="CAMXCT020000492">
    <property type="protein sequence ID" value="CAL1132905.1"/>
    <property type="molecule type" value="Genomic_DNA"/>
</dbReference>
<dbReference type="OrthoDB" id="9980836at2759"/>
<evidence type="ECO:0000313" key="4">
    <source>
        <dbReference type="Proteomes" id="UP001152797"/>
    </source>
</evidence>
<dbReference type="InterPro" id="IPR002125">
    <property type="entry name" value="CMP_dCMP_dom"/>
</dbReference>
<organism evidence="2">
    <name type="scientific">Cladocopium goreaui</name>
    <dbReference type="NCBI Taxonomy" id="2562237"/>
    <lineage>
        <taxon>Eukaryota</taxon>
        <taxon>Sar</taxon>
        <taxon>Alveolata</taxon>
        <taxon>Dinophyceae</taxon>
        <taxon>Suessiales</taxon>
        <taxon>Symbiodiniaceae</taxon>
        <taxon>Cladocopium</taxon>
    </lineage>
</organism>
<protein>
    <submittedName>
        <fullName evidence="3">CMP/dCMP-type deaminase domain-containing protein</fullName>
    </submittedName>
</protein>
<name>A0A9P1BU71_9DINO</name>
<comment type="caution">
    <text evidence="2">The sequence shown here is derived from an EMBL/GenBank/DDBJ whole genome shotgun (WGS) entry which is preliminary data.</text>
</comment>
<evidence type="ECO:0000259" key="1">
    <source>
        <dbReference type="Pfam" id="PF00383"/>
    </source>
</evidence>
<gene>
    <name evidence="2" type="ORF">C1SCF055_LOCUS7472</name>
</gene>
<reference evidence="3 4" key="2">
    <citation type="submission" date="2024-05" db="EMBL/GenBank/DDBJ databases">
        <authorList>
            <person name="Chen Y."/>
            <person name="Shah S."/>
            <person name="Dougan E. K."/>
            <person name="Thang M."/>
            <person name="Chan C."/>
        </authorList>
    </citation>
    <scope>NUCLEOTIDE SEQUENCE [LARGE SCALE GENOMIC DNA]</scope>
</reference>
<accession>A0A9P1BU71</accession>
<dbReference type="GO" id="GO:0003824">
    <property type="term" value="F:catalytic activity"/>
    <property type="evidence" value="ECO:0007669"/>
    <property type="project" value="InterPro"/>
</dbReference>
<evidence type="ECO:0000313" key="2">
    <source>
        <dbReference type="EMBL" id="CAI3979530.1"/>
    </source>
</evidence>
<dbReference type="Gene3D" id="3.40.140.10">
    <property type="entry name" value="Cytidine Deaminase, domain 2"/>
    <property type="match status" value="1"/>
</dbReference>
<dbReference type="EMBL" id="CAMXCT010000492">
    <property type="protein sequence ID" value="CAI3979530.1"/>
    <property type="molecule type" value="Genomic_DNA"/>
</dbReference>
<feature type="domain" description="CMP/dCMP-type deaminase" evidence="1">
    <location>
        <begin position="36"/>
        <end position="122"/>
    </location>
</feature>